<sequence>MSAARIAIPDVYQKEQAEAALLDCRMCPRNCGVNRHEKKGQCMIGSDVVVDVVAPHFGEEASIQGTNGSGTVFFSGCNLRCVFCQNWDISHKVRGYNMTPRELATWMMKLQEASCHNINFVTPEHVTPQVALAILEAREMGLELPIVYNTSAYDCAESLRLMEGLVDIYLPDFKLWDNKSSARFLKAENYPETAKAAIKEMHRQVGFLRFSPEGIAKSGLLVRHLAMPGREEEGAEIMRWLAALHPDTYVHIMEQYFPQANVGKEDVKRDGTTHERYGEINRGVKREEIDYIMKVAREAGLRRFEEPHGFETIHS</sequence>
<evidence type="ECO:0000256" key="3">
    <source>
        <dbReference type="ARBA" id="ARBA00023004"/>
    </source>
</evidence>
<keyword evidence="1 5" id="KW-0949">S-adenosyl-L-methionine</keyword>
<keyword evidence="3 5" id="KW-0408">Iron</keyword>
<dbReference type="InParanoid" id="A0A2P6NG25"/>
<name>A0A2P6NG25_9EUKA</name>
<dbReference type="GO" id="GO:0016829">
    <property type="term" value="F:lyase activity"/>
    <property type="evidence" value="ECO:0007669"/>
    <property type="project" value="UniProtKB-KW"/>
</dbReference>
<dbReference type="STRING" id="1890364.A0A2P6NG25"/>
<dbReference type="PIRSF" id="PIRSF004869">
    <property type="entry name" value="PflX_prd"/>
    <property type="match status" value="1"/>
</dbReference>
<reference evidence="7 8" key="1">
    <citation type="journal article" date="2018" name="Genome Biol. Evol.">
        <title>Multiple Roots of Fruiting Body Formation in Amoebozoa.</title>
        <authorList>
            <person name="Hillmann F."/>
            <person name="Forbes G."/>
            <person name="Novohradska S."/>
            <person name="Ferling I."/>
            <person name="Riege K."/>
            <person name="Groth M."/>
            <person name="Westermann M."/>
            <person name="Marz M."/>
            <person name="Spaller T."/>
            <person name="Winckler T."/>
            <person name="Schaap P."/>
            <person name="Glockner G."/>
        </authorList>
    </citation>
    <scope>NUCLEOTIDE SEQUENCE [LARGE SCALE GENOMIC DNA]</scope>
    <source>
        <strain evidence="7 8">Jena</strain>
    </source>
</reference>
<dbReference type="SUPFAM" id="SSF102114">
    <property type="entry name" value="Radical SAM enzymes"/>
    <property type="match status" value="1"/>
</dbReference>
<proteinExistence type="predicted"/>
<evidence type="ECO:0000256" key="2">
    <source>
        <dbReference type="ARBA" id="ARBA00022723"/>
    </source>
</evidence>
<feature type="binding site" evidence="5">
    <location>
        <position position="77"/>
    </location>
    <ligand>
        <name>[4Fe-4S] cluster</name>
        <dbReference type="ChEBI" id="CHEBI:49883"/>
        <note>4Fe-4S-S-AdoMet</note>
    </ligand>
</feature>
<dbReference type="CDD" id="cd01335">
    <property type="entry name" value="Radical_SAM"/>
    <property type="match status" value="1"/>
</dbReference>
<gene>
    <name evidence="7" type="ORF">PROFUN_06686</name>
</gene>
<dbReference type="AlphaFoldDB" id="A0A2P6NG25"/>
<dbReference type="InterPro" id="IPR040085">
    <property type="entry name" value="MJ0674-like"/>
</dbReference>
<dbReference type="Proteomes" id="UP000241769">
    <property type="component" value="Unassembled WGS sequence"/>
</dbReference>
<evidence type="ECO:0000313" key="7">
    <source>
        <dbReference type="EMBL" id="PRP82909.1"/>
    </source>
</evidence>
<evidence type="ECO:0000256" key="4">
    <source>
        <dbReference type="ARBA" id="ARBA00023014"/>
    </source>
</evidence>
<evidence type="ECO:0000313" key="8">
    <source>
        <dbReference type="Proteomes" id="UP000241769"/>
    </source>
</evidence>
<comment type="cofactor">
    <cofactor evidence="5">
        <name>[4Fe-4S] cluster</name>
        <dbReference type="ChEBI" id="CHEBI:49883"/>
    </cofactor>
    <text evidence="5">Binds 1 [4Fe-4S] cluster. The cluster is coordinated with 3 cysteines and an exchangeable S-adenosyl-L-methionine.</text>
</comment>
<dbReference type="InterPro" id="IPR058240">
    <property type="entry name" value="rSAM_sf"/>
</dbReference>
<dbReference type="PANTHER" id="PTHR43075">
    <property type="entry name" value="FORMATE LYASE ACTIVATING ENZYME, PUTATIVE (AFU_ORTHOLOGUE AFUA_2G15630)-RELATED"/>
    <property type="match status" value="1"/>
</dbReference>
<dbReference type="GO" id="GO:0046872">
    <property type="term" value="F:metal ion binding"/>
    <property type="evidence" value="ECO:0007669"/>
    <property type="project" value="UniProtKB-KW"/>
</dbReference>
<dbReference type="EMBL" id="MDYQ01000093">
    <property type="protein sequence ID" value="PRP82909.1"/>
    <property type="molecule type" value="Genomic_DNA"/>
</dbReference>
<dbReference type="OrthoDB" id="1856718at2759"/>
<comment type="caution">
    <text evidence="7">The sequence shown here is derived from an EMBL/GenBank/DDBJ whole genome shotgun (WGS) entry which is preliminary data.</text>
</comment>
<keyword evidence="2 5" id="KW-0479">Metal-binding</keyword>
<keyword evidence="8" id="KW-1185">Reference proteome</keyword>
<organism evidence="7 8">
    <name type="scientific">Planoprotostelium fungivorum</name>
    <dbReference type="NCBI Taxonomy" id="1890364"/>
    <lineage>
        <taxon>Eukaryota</taxon>
        <taxon>Amoebozoa</taxon>
        <taxon>Evosea</taxon>
        <taxon>Variosea</taxon>
        <taxon>Cavosteliida</taxon>
        <taxon>Cavosteliaceae</taxon>
        <taxon>Planoprotostelium</taxon>
    </lineage>
</organism>
<dbReference type="SFLD" id="SFLDS00029">
    <property type="entry name" value="Radical_SAM"/>
    <property type="match status" value="1"/>
</dbReference>
<dbReference type="GO" id="GO:0051536">
    <property type="term" value="F:iron-sulfur cluster binding"/>
    <property type="evidence" value="ECO:0007669"/>
    <property type="project" value="UniProtKB-KW"/>
</dbReference>
<evidence type="ECO:0000256" key="1">
    <source>
        <dbReference type="ARBA" id="ARBA00022691"/>
    </source>
</evidence>
<feature type="binding site" evidence="5">
    <location>
        <position position="84"/>
    </location>
    <ligand>
        <name>[4Fe-4S] cluster</name>
        <dbReference type="ChEBI" id="CHEBI:49883"/>
        <note>4Fe-4S-S-AdoMet</note>
    </ligand>
</feature>
<dbReference type="SFLD" id="SFLDG01099">
    <property type="entry name" value="Uncharacterised_Radical_SAM_Su"/>
    <property type="match status" value="1"/>
</dbReference>
<feature type="binding site" evidence="5">
    <location>
        <position position="81"/>
    </location>
    <ligand>
        <name>[4Fe-4S] cluster</name>
        <dbReference type="ChEBI" id="CHEBI:49883"/>
        <note>4Fe-4S-S-AdoMet</note>
    </ligand>
</feature>
<keyword evidence="4 5" id="KW-0411">Iron-sulfur</keyword>
<accession>A0A2P6NG25</accession>
<dbReference type="InterPro" id="IPR007197">
    <property type="entry name" value="rSAM"/>
</dbReference>
<feature type="domain" description="Radical SAM core" evidence="6">
    <location>
        <begin position="72"/>
        <end position="203"/>
    </location>
</feature>
<keyword evidence="7" id="KW-0456">Lyase</keyword>
<evidence type="ECO:0000256" key="5">
    <source>
        <dbReference type="PIRSR" id="PIRSR004869-50"/>
    </source>
</evidence>
<dbReference type="PANTHER" id="PTHR43075:SF1">
    <property type="entry name" value="FORMATE LYASE ACTIVATING ENZYME, PUTATIVE (AFU_ORTHOLOGUE AFUA_2G15630)-RELATED"/>
    <property type="match status" value="1"/>
</dbReference>
<dbReference type="InterPro" id="IPR013785">
    <property type="entry name" value="Aldolase_TIM"/>
</dbReference>
<dbReference type="Gene3D" id="3.20.20.70">
    <property type="entry name" value="Aldolase class I"/>
    <property type="match status" value="1"/>
</dbReference>
<keyword evidence="7" id="KW-0670">Pyruvate</keyword>
<protein>
    <submittedName>
        <fullName evidence="7">Putative pyruvate formate lyase activating enzyme</fullName>
    </submittedName>
</protein>
<dbReference type="InterPro" id="IPR016431">
    <property type="entry name" value="Pyrv-formate_lyase-activ_prd"/>
</dbReference>
<dbReference type="Pfam" id="PF04055">
    <property type="entry name" value="Radical_SAM"/>
    <property type="match status" value="1"/>
</dbReference>
<evidence type="ECO:0000259" key="6">
    <source>
        <dbReference type="Pfam" id="PF04055"/>
    </source>
</evidence>